<dbReference type="SUPFAM" id="SSF90123">
    <property type="entry name" value="ABC transporter transmembrane region"/>
    <property type="match status" value="1"/>
</dbReference>
<evidence type="ECO:0000256" key="2">
    <source>
        <dbReference type="ARBA" id="ARBA00022692"/>
    </source>
</evidence>
<evidence type="ECO:0000256" key="3">
    <source>
        <dbReference type="ARBA" id="ARBA00022741"/>
    </source>
</evidence>
<evidence type="ECO:0000256" key="5">
    <source>
        <dbReference type="ARBA" id="ARBA00022989"/>
    </source>
</evidence>
<dbReference type="Gene3D" id="3.40.50.300">
    <property type="entry name" value="P-loop containing nucleotide triphosphate hydrolases"/>
    <property type="match status" value="1"/>
</dbReference>
<dbReference type="AlphaFoldDB" id="A0A1R0XEF0"/>
<dbReference type="PANTHER" id="PTHR43394:SF1">
    <property type="entry name" value="ATP-BINDING CASSETTE SUB-FAMILY B MEMBER 10, MITOCHONDRIAL"/>
    <property type="match status" value="1"/>
</dbReference>
<feature type="transmembrane region" description="Helical" evidence="7">
    <location>
        <begin position="252"/>
        <end position="274"/>
    </location>
</feature>
<feature type="transmembrane region" description="Helical" evidence="7">
    <location>
        <begin position="63"/>
        <end position="88"/>
    </location>
</feature>
<organism evidence="10 11">
    <name type="scientific">Paenibacillus odorifer</name>
    <dbReference type="NCBI Taxonomy" id="189426"/>
    <lineage>
        <taxon>Bacteria</taxon>
        <taxon>Bacillati</taxon>
        <taxon>Bacillota</taxon>
        <taxon>Bacilli</taxon>
        <taxon>Bacillales</taxon>
        <taxon>Paenibacillaceae</taxon>
        <taxon>Paenibacillus</taxon>
    </lineage>
</organism>
<dbReference type="GO" id="GO:0015421">
    <property type="term" value="F:ABC-type oligopeptide transporter activity"/>
    <property type="evidence" value="ECO:0007669"/>
    <property type="project" value="TreeGrafter"/>
</dbReference>
<evidence type="ECO:0000259" key="9">
    <source>
        <dbReference type="PROSITE" id="PS50929"/>
    </source>
</evidence>
<keyword evidence="4" id="KW-0067">ATP-binding</keyword>
<evidence type="ECO:0008006" key="12">
    <source>
        <dbReference type="Google" id="ProtNLM"/>
    </source>
</evidence>
<feature type="transmembrane region" description="Helical" evidence="7">
    <location>
        <begin position="21"/>
        <end position="43"/>
    </location>
</feature>
<keyword evidence="2 7" id="KW-0812">Transmembrane</keyword>
<evidence type="ECO:0000259" key="8">
    <source>
        <dbReference type="PROSITE" id="PS50893"/>
    </source>
</evidence>
<dbReference type="PROSITE" id="PS50893">
    <property type="entry name" value="ABC_TRANSPORTER_2"/>
    <property type="match status" value="1"/>
</dbReference>
<comment type="subcellular location">
    <subcellularLocation>
        <location evidence="1">Cell membrane</location>
        <topology evidence="1">Multi-pass membrane protein</topology>
    </subcellularLocation>
</comment>
<dbReference type="PROSITE" id="PS50929">
    <property type="entry name" value="ABC_TM1F"/>
    <property type="match status" value="1"/>
</dbReference>
<dbReference type="CDD" id="cd03228">
    <property type="entry name" value="ABCC_MRP_Like"/>
    <property type="match status" value="1"/>
</dbReference>
<dbReference type="InterPro" id="IPR011527">
    <property type="entry name" value="ABC1_TM_dom"/>
</dbReference>
<dbReference type="PANTHER" id="PTHR43394">
    <property type="entry name" value="ATP-DEPENDENT PERMEASE MDL1, MITOCHONDRIAL"/>
    <property type="match status" value="1"/>
</dbReference>
<dbReference type="InterPro" id="IPR039421">
    <property type="entry name" value="Type_1_exporter"/>
</dbReference>
<feature type="transmembrane region" description="Helical" evidence="7">
    <location>
        <begin position="136"/>
        <end position="157"/>
    </location>
</feature>
<dbReference type="InterPro" id="IPR017871">
    <property type="entry name" value="ABC_transporter-like_CS"/>
</dbReference>
<proteinExistence type="predicted"/>
<dbReference type="GO" id="GO:0005524">
    <property type="term" value="F:ATP binding"/>
    <property type="evidence" value="ECO:0007669"/>
    <property type="project" value="UniProtKB-KW"/>
</dbReference>
<dbReference type="RefSeq" id="WP_036685468.1">
    <property type="nucleotide sequence ID" value="NZ_MKQN01000013.1"/>
</dbReference>
<evidence type="ECO:0000256" key="4">
    <source>
        <dbReference type="ARBA" id="ARBA00022840"/>
    </source>
</evidence>
<evidence type="ECO:0000313" key="11">
    <source>
        <dbReference type="Proteomes" id="UP000187465"/>
    </source>
</evidence>
<reference evidence="10 11" key="1">
    <citation type="submission" date="2016-10" db="EMBL/GenBank/DDBJ databases">
        <title>Paenibacillus species isolates.</title>
        <authorList>
            <person name="Beno S.M."/>
        </authorList>
    </citation>
    <scope>NUCLEOTIDE SEQUENCE [LARGE SCALE GENOMIC DNA]</scope>
    <source>
        <strain evidence="10 11">FSL H7-0604</strain>
    </source>
</reference>
<feature type="domain" description="ABC transmembrane type-1" evidence="9">
    <location>
        <begin position="27"/>
        <end position="312"/>
    </location>
</feature>
<dbReference type="InterPro" id="IPR027417">
    <property type="entry name" value="P-loop_NTPase"/>
</dbReference>
<dbReference type="GO" id="GO:0005886">
    <property type="term" value="C:plasma membrane"/>
    <property type="evidence" value="ECO:0007669"/>
    <property type="project" value="UniProtKB-SubCell"/>
</dbReference>
<sequence>MKTVLYIVKNTYPTILKNFPILFLMKLIFYLVDGVTPLIQLSITTKMINSVSEVLTNKNIIKPLLTILALQVLFSLIITIISSLSNLVRTKIDNKVSFLVDSAFIEKVQKLSFSNFEDPEFFNDFERISNGAGKKAFEVIDLILLIIKNSITLTLLIFVLMKIHFILIFTLVLIFIPVLIQNLKIGKREYNLSMSLIPTERKMEYFYSILKDKPVIKEIKIFNQSRYLIDKWEKLFWVFSNQKYNLQIKTEFINLLLYGMNIVINLLILSITVFSSILGRLTIGGFVAVSQAVTSSSNQVRELATSISKISQTARYAMDYYSFLNLKEETRASDVQLNEPISCIEVKNLNFKYPNNENYTLQNICFNIYGGKKIAIVGENGAGKSTLAKCLAGLYEIPEGDINYNNISINEIDKYSLRSNITTLFQDFIKYNMTLRENLSFGNISKIDDDLFLEKTLNRLRLNKSDKQMDLHLDAMLGAYFEKGRDLSGGQWQKVALGRCLISEANLLILDEPTSAIDPIMEMEIIKDILSITDSKTAIIVTHRLACCRFVDEIIVLENGKLIEQGDHDSLLRKNGKYAEMFNSQLSMYKDNNDEEFRSLPLSVGSI</sequence>
<dbReference type="Proteomes" id="UP000187465">
    <property type="component" value="Unassembled WGS sequence"/>
</dbReference>
<dbReference type="SUPFAM" id="SSF52540">
    <property type="entry name" value="P-loop containing nucleoside triphosphate hydrolases"/>
    <property type="match status" value="1"/>
</dbReference>
<keyword evidence="3" id="KW-0547">Nucleotide-binding</keyword>
<keyword evidence="6 7" id="KW-0472">Membrane</keyword>
<accession>A0A1R0XEF0</accession>
<evidence type="ECO:0000256" key="1">
    <source>
        <dbReference type="ARBA" id="ARBA00004651"/>
    </source>
</evidence>
<dbReference type="EMBL" id="MKQP01000011">
    <property type="protein sequence ID" value="OMD33449.1"/>
    <property type="molecule type" value="Genomic_DNA"/>
</dbReference>
<dbReference type="Gene3D" id="1.20.1560.10">
    <property type="entry name" value="ABC transporter type 1, transmembrane domain"/>
    <property type="match status" value="1"/>
</dbReference>
<dbReference type="SMART" id="SM00382">
    <property type="entry name" value="AAA"/>
    <property type="match status" value="1"/>
</dbReference>
<gene>
    <name evidence="10" type="ORF">BJP51_11670</name>
</gene>
<dbReference type="InterPro" id="IPR003593">
    <property type="entry name" value="AAA+_ATPase"/>
</dbReference>
<feature type="domain" description="ABC transporter" evidence="8">
    <location>
        <begin position="344"/>
        <end position="584"/>
    </location>
</feature>
<dbReference type="InterPro" id="IPR003439">
    <property type="entry name" value="ABC_transporter-like_ATP-bd"/>
</dbReference>
<evidence type="ECO:0000256" key="6">
    <source>
        <dbReference type="ARBA" id="ARBA00023136"/>
    </source>
</evidence>
<protein>
    <recommendedName>
        <fullName evidence="12">ABC transporter ATP-binding protein</fullName>
    </recommendedName>
</protein>
<keyword evidence="5 7" id="KW-1133">Transmembrane helix</keyword>
<dbReference type="Pfam" id="PF00005">
    <property type="entry name" value="ABC_tran"/>
    <property type="match status" value="1"/>
</dbReference>
<feature type="transmembrane region" description="Helical" evidence="7">
    <location>
        <begin position="163"/>
        <end position="180"/>
    </location>
</feature>
<name>A0A1R0XEF0_9BACL</name>
<dbReference type="InterPro" id="IPR036640">
    <property type="entry name" value="ABC1_TM_sf"/>
</dbReference>
<dbReference type="PROSITE" id="PS00211">
    <property type="entry name" value="ABC_TRANSPORTER_1"/>
    <property type="match status" value="1"/>
</dbReference>
<comment type="caution">
    <text evidence="10">The sequence shown here is derived from an EMBL/GenBank/DDBJ whole genome shotgun (WGS) entry which is preliminary data.</text>
</comment>
<evidence type="ECO:0000313" key="10">
    <source>
        <dbReference type="EMBL" id="OMD33449.1"/>
    </source>
</evidence>
<evidence type="ECO:0000256" key="7">
    <source>
        <dbReference type="SAM" id="Phobius"/>
    </source>
</evidence>
<dbReference type="GO" id="GO:0016887">
    <property type="term" value="F:ATP hydrolysis activity"/>
    <property type="evidence" value="ECO:0007669"/>
    <property type="project" value="InterPro"/>
</dbReference>